<evidence type="ECO:0000313" key="2">
    <source>
        <dbReference type="EMBL" id="MBO1751859.1"/>
    </source>
</evidence>
<feature type="region of interest" description="Disordered" evidence="1">
    <location>
        <begin position="51"/>
        <end position="78"/>
    </location>
</feature>
<dbReference type="AlphaFoldDB" id="A0A939LQ06"/>
<dbReference type="InterPro" id="IPR032716">
    <property type="entry name" value="ACC_epsilon"/>
</dbReference>
<dbReference type="RefSeq" id="WP_208055513.1">
    <property type="nucleotide sequence ID" value="NZ_JAGEMK010000003.1"/>
</dbReference>
<evidence type="ECO:0000313" key="3">
    <source>
        <dbReference type="Proteomes" id="UP000664209"/>
    </source>
</evidence>
<accession>A0A939LQ06</accession>
<evidence type="ECO:0000256" key="1">
    <source>
        <dbReference type="SAM" id="MobiDB-lite"/>
    </source>
</evidence>
<dbReference type="GO" id="GO:0003989">
    <property type="term" value="F:acetyl-CoA carboxylase activity"/>
    <property type="evidence" value="ECO:0007669"/>
    <property type="project" value="InterPro"/>
</dbReference>
<dbReference type="Proteomes" id="UP000664209">
    <property type="component" value="Unassembled WGS sequence"/>
</dbReference>
<protein>
    <submittedName>
        <fullName evidence="2">Acyl-CoA carboxylase subunit epsilon</fullName>
    </submittedName>
</protein>
<dbReference type="GO" id="GO:0004658">
    <property type="term" value="F:propionyl-CoA carboxylase activity"/>
    <property type="evidence" value="ECO:0007669"/>
    <property type="project" value="InterPro"/>
</dbReference>
<sequence>MSPDVRVVRGAPDDDELAALVAGLAAGGQPGAADSGADVVAARTVHEAAARRRWRDHAAPHPGPPRPGPDAWRWSLRG</sequence>
<proteinExistence type="predicted"/>
<comment type="caution">
    <text evidence="2">The sequence shown here is derived from an EMBL/GenBank/DDBJ whole genome shotgun (WGS) entry which is preliminary data.</text>
</comment>
<organism evidence="2 3">
    <name type="scientific">Actinotalea soli</name>
    <dbReference type="NCBI Taxonomy" id="2819234"/>
    <lineage>
        <taxon>Bacteria</taxon>
        <taxon>Bacillati</taxon>
        <taxon>Actinomycetota</taxon>
        <taxon>Actinomycetes</taxon>
        <taxon>Micrococcales</taxon>
        <taxon>Cellulomonadaceae</taxon>
        <taxon>Actinotalea</taxon>
    </lineage>
</organism>
<reference evidence="2" key="1">
    <citation type="submission" date="2021-03" db="EMBL/GenBank/DDBJ databases">
        <title>Actinotalea soli sp. nov., isolated from soil.</title>
        <authorList>
            <person name="Ping W."/>
            <person name="Zhang J."/>
        </authorList>
    </citation>
    <scope>NUCLEOTIDE SEQUENCE</scope>
    <source>
        <strain evidence="2">BY-33</strain>
    </source>
</reference>
<name>A0A939LQ06_9CELL</name>
<gene>
    <name evidence="2" type="ORF">J4G33_08600</name>
</gene>
<dbReference type="EMBL" id="JAGEMK010000003">
    <property type="protein sequence ID" value="MBO1751859.1"/>
    <property type="molecule type" value="Genomic_DNA"/>
</dbReference>
<keyword evidence="3" id="KW-1185">Reference proteome</keyword>
<dbReference type="Pfam" id="PF13822">
    <property type="entry name" value="ACC_epsilon"/>
    <property type="match status" value="1"/>
</dbReference>